<gene>
    <name evidence="2" type="ORF">HNR00_000764</name>
</gene>
<proteinExistence type="predicted"/>
<name>A0A840ZFV8_9HYPH</name>
<sequence length="393" mass="41508">MGLPLRRSPHVALDAAPEAAVVPVSALESGAWDALALAAVEPHPFYARRPVEAHRASGLAPADLAAVVVPGPMGVSGGLAALLPFVLRADIAGLGAAIAQPFLSPYVTASAPLVADGPDLDLRLDALVAGLARASGRRCWRWPLLAVESRPGAGLLAAMARAGWQIATVASFERPVLDRRASHLAFLADHPHKSRLKDLRRRRRRLAESGALAFETATEGPALEQALDAFLALEAAGWKGEAGTALASRPDSARFARALFRQDGAASGPPAVRADTLRLDDRVIAASLALVAGPTAYLLKTAYDESLRAHAPGLVLEDEIVRALHDTAFAERLDSATLPGSPLEGLFPERVRIAEILALPPGGGSLLPLERRADLARFEHRARAEVKRLIGRR</sequence>
<evidence type="ECO:0000313" key="2">
    <source>
        <dbReference type="EMBL" id="MBB5756068.1"/>
    </source>
</evidence>
<comment type="caution">
    <text evidence="2">The sequence shown here is derived from an EMBL/GenBank/DDBJ whole genome shotgun (WGS) entry which is preliminary data.</text>
</comment>
<feature type="domain" description="BioF2-like acetyltransferase" evidence="1">
    <location>
        <begin position="194"/>
        <end position="328"/>
    </location>
</feature>
<keyword evidence="2" id="KW-0808">Transferase</keyword>
<evidence type="ECO:0000313" key="3">
    <source>
        <dbReference type="Proteomes" id="UP000583454"/>
    </source>
</evidence>
<dbReference type="RefSeq" id="WP_183565127.1">
    <property type="nucleotide sequence ID" value="NZ_JACHOP010000002.1"/>
</dbReference>
<reference evidence="2 3" key="1">
    <citation type="submission" date="2020-08" db="EMBL/GenBank/DDBJ databases">
        <title>Genomic Encyclopedia of Type Strains, Phase IV (KMG-IV): sequencing the most valuable type-strain genomes for metagenomic binning, comparative biology and taxonomic classification.</title>
        <authorList>
            <person name="Goeker M."/>
        </authorList>
    </citation>
    <scope>NUCLEOTIDE SEQUENCE [LARGE SCALE GENOMIC DNA]</scope>
    <source>
        <strain evidence="2 3">DSM 2163</strain>
    </source>
</reference>
<dbReference type="InterPro" id="IPR016181">
    <property type="entry name" value="Acyl_CoA_acyltransferase"/>
</dbReference>
<dbReference type="GO" id="GO:0016740">
    <property type="term" value="F:transferase activity"/>
    <property type="evidence" value="ECO:0007669"/>
    <property type="project" value="UniProtKB-KW"/>
</dbReference>
<organism evidence="2 3">
    <name type="scientific">Methylorubrum rhodinum</name>
    <dbReference type="NCBI Taxonomy" id="29428"/>
    <lineage>
        <taxon>Bacteria</taxon>
        <taxon>Pseudomonadati</taxon>
        <taxon>Pseudomonadota</taxon>
        <taxon>Alphaproteobacteria</taxon>
        <taxon>Hyphomicrobiales</taxon>
        <taxon>Methylobacteriaceae</taxon>
        <taxon>Methylorubrum</taxon>
    </lineage>
</organism>
<dbReference type="Proteomes" id="UP000583454">
    <property type="component" value="Unassembled WGS sequence"/>
</dbReference>
<accession>A0A840ZFV8</accession>
<evidence type="ECO:0000259" key="1">
    <source>
        <dbReference type="Pfam" id="PF13480"/>
    </source>
</evidence>
<dbReference type="Pfam" id="PF13480">
    <property type="entry name" value="Acetyltransf_6"/>
    <property type="match status" value="1"/>
</dbReference>
<dbReference type="AlphaFoldDB" id="A0A840ZFV8"/>
<dbReference type="InterPro" id="IPR038740">
    <property type="entry name" value="BioF2-like_GNAT_dom"/>
</dbReference>
<keyword evidence="3" id="KW-1185">Reference proteome</keyword>
<protein>
    <submittedName>
        <fullName evidence="2">CelD/BcsL family acetyltransferase involved in cellulose biosynthesis</fullName>
    </submittedName>
</protein>
<dbReference type="EMBL" id="JACHOP010000002">
    <property type="protein sequence ID" value="MBB5756068.1"/>
    <property type="molecule type" value="Genomic_DNA"/>
</dbReference>
<dbReference type="SUPFAM" id="SSF55729">
    <property type="entry name" value="Acyl-CoA N-acyltransferases (Nat)"/>
    <property type="match status" value="1"/>
</dbReference>